<dbReference type="Proteomes" id="UP001194468">
    <property type="component" value="Unassembled WGS sequence"/>
</dbReference>
<organism evidence="1 2">
    <name type="scientific">Boletus edulis BED1</name>
    <dbReference type="NCBI Taxonomy" id="1328754"/>
    <lineage>
        <taxon>Eukaryota</taxon>
        <taxon>Fungi</taxon>
        <taxon>Dikarya</taxon>
        <taxon>Basidiomycota</taxon>
        <taxon>Agaricomycotina</taxon>
        <taxon>Agaricomycetes</taxon>
        <taxon>Agaricomycetidae</taxon>
        <taxon>Boletales</taxon>
        <taxon>Boletineae</taxon>
        <taxon>Boletaceae</taxon>
        <taxon>Boletoideae</taxon>
        <taxon>Boletus</taxon>
    </lineage>
</organism>
<dbReference type="EMBL" id="WHUW01000003">
    <property type="protein sequence ID" value="KAF8448654.1"/>
    <property type="molecule type" value="Genomic_DNA"/>
</dbReference>
<proteinExistence type="predicted"/>
<accession>A0AAD4C5J7</accession>
<dbReference type="AlphaFoldDB" id="A0AAD4C5J7"/>
<reference evidence="1" key="1">
    <citation type="submission" date="2019-10" db="EMBL/GenBank/DDBJ databases">
        <authorList>
            <consortium name="DOE Joint Genome Institute"/>
            <person name="Kuo A."/>
            <person name="Miyauchi S."/>
            <person name="Kiss E."/>
            <person name="Drula E."/>
            <person name="Kohler A."/>
            <person name="Sanchez-Garcia M."/>
            <person name="Andreopoulos B."/>
            <person name="Barry K.W."/>
            <person name="Bonito G."/>
            <person name="Buee M."/>
            <person name="Carver A."/>
            <person name="Chen C."/>
            <person name="Cichocki N."/>
            <person name="Clum A."/>
            <person name="Culley D."/>
            <person name="Crous P.W."/>
            <person name="Fauchery L."/>
            <person name="Girlanda M."/>
            <person name="Hayes R."/>
            <person name="Keri Z."/>
            <person name="LaButti K."/>
            <person name="Lipzen A."/>
            <person name="Lombard V."/>
            <person name="Magnuson J."/>
            <person name="Maillard F."/>
            <person name="Morin E."/>
            <person name="Murat C."/>
            <person name="Nolan M."/>
            <person name="Ohm R."/>
            <person name="Pangilinan J."/>
            <person name="Pereira M."/>
            <person name="Perotto S."/>
            <person name="Peter M."/>
            <person name="Riley R."/>
            <person name="Sitrit Y."/>
            <person name="Stielow B."/>
            <person name="Szollosi G."/>
            <person name="Zifcakova L."/>
            <person name="Stursova M."/>
            <person name="Spatafora J.W."/>
            <person name="Tedersoo L."/>
            <person name="Vaario L.-M."/>
            <person name="Yamada A."/>
            <person name="Yan M."/>
            <person name="Wang P."/>
            <person name="Xu J."/>
            <person name="Bruns T."/>
            <person name="Baldrian P."/>
            <person name="Vilgalys R."/>
            <person name="Henrissat B."/>
            <person name="Grigoriev I.V."/>
            <person name="Hibbett D."/>
            <person name="Nagy L.G."/>
            <person name="Martin F.M."/>
        </authorList>
    </citation>
    <scope>NUCLEOTIDE SEQUENCE</scope>
    <source>
        <strain evidence="1">BED1</strain>
    </source>
</reference>
<keyword evidence="2" id="KW-1185">Reference proteome</keyword>
<evidence type="ECO:0000313" key="2">
    <source>
        <dbReference type="Proteomes" id="UP001194468"/>
    </source>
</evidence>
<comment type="caution">
    <text evidence="1">The sequence shown here is derived from an EMBL/GenBank/DDBJ whole genome shotgun (WGS) entry which is preliminary data.</text>
</comment>
<gene>
    <name evidence="1" type="ORF">L210DRAFT_3640320</name>
</gene>
<name>A0AAD4C5J7_BOLED</name>
<protein>
    <submittedName>
        <fullName evidence="1">Uncharacterized protein</fullName>
    </submittedName>
</protein>
<sequence length="703" mass="77895">MSLLLGIIPSAFLSRFTTRSNVHETLTQLFGGLQYHEQIVWKAIGGGYLISFAPDQLGRLLFEVYLKMFSDENMARRLQNMSSSVTKAFLEATLVHYTRRSFVQFLNHIKSRVQTDWTRVMVRFDDQVTQDTSLILGSNLYQEMCCQFHLLDVVTFTSMEKAYIRDLQAKTNSAIFRDWKSIPAAVTVVLVIPRNKIKAVESALRSAGTPLLQCEVRNASLWNIFTDISTAYGRLETAGTGQARTATIVEDKEGESTSSPLIAFFSASSSSLMLSYNATVGFRIRPSPHISRTPSLLQAIFSAPLEASPHVHILAEPPFPPIPYSAATDQRTQVALESKRVLGVQMNESCTAIHSFVARIDITDPAGQSSLAAGSSVRLEQVQPHGARLCIDKYTEKIYFPLPVDVANSKLRVARKSMYVEIIAPLARSMRIQNECGAAKRFFTVLDDGVPTSGDVRSVNLDRCPPFKPSKSRGTLEWLVPHVSLMFSNRERIVREKKSTSPQDTFVDLKDSLHTLLLSAAGVQGPVQSVFALQSTSTGDFLAVILVANLRLDVSSHTVLADAWVAPGTITVRDTLRHLRTTFDVVAIKIDPDESEAWRYLLPLLVERCRTWKHKSSCEYLTQGTIPLHPDAGADPEKSPFCSCGAGVGTGTLPRQFKSLAQYVTRVAISPLFAVPYLEKTRDDAKHAESEEGRCLYAASVRL</sequence>
<reference evidence="1" key="2">
    <citation type="journal article" date="2020" name="Nat. Commun.">
        <title>Large-scale genome sequencing of mycorrhizal fungi provides insights into the early evolution of symbiotic traits.</title>
        <authorList>
            <person name="Miyauchi S."/>
            <person name="Kiss E."/>
            <person name="Kuo A."/>
            <person name="Drula E."/>
            <person name="Kohler A."/>
            <person name="Sanchez-Garcia M."/>
            <person name="Morin E."/>
            <person name="Andreopoulos B."/>
            <person name="Barry K.W."/>
            <person name="Bonito G."/>
            <person name="Buee M."/>
            <person name="Carver A."/>
            <person name="Chen C."/>
            <person name="Cichocki N."/>
            <person name="Clum A."/>
            <person name="Culley D."/>
            <person name="Crous P.W."/>
            <person name="Fauchery L."/>
            <person name="Girlanda M."/>
            <person name="Hayes R.D."/>
            <person name="Keri Z."/>
            <person name="LaButti K."/>
            <person name="Lipzen A."/>
            <person name="Lombard V."/>
            <person name="Magnuson J."/>
            <person name="Maillard F."/>
            <person name="Murat C."/>
            <person name="Nolan M."/>
            <person name="Ohm R.A."/>
            <person name="Pangilinan J."/>
            <person name="Pereira M.F."/>
            <person name="Perotto S."/>
            <person name="Peter M."/>
            <person name="Pfister S."/>
            <person name="Riley R."/>
            <person name="Sitrit Y."/>
            <person name="Stielow J.B."/>
            <person name="Szollosi G."/>
            <person name="Zifcakova L."/>
            <person name="Stursova M."/>
            <person name="Spatafora J.W."/>
            <person name="Tedersoo L."/>
            <person name="Vaario L.M."/>
            <person name="Yamada A."/>
            <person name="Yan M."/>
            <person name="Wang P."/>
            <person name="Xu J."/>
            <person name="Bruns T."/>
            <person name="Baldrian P."/>
            <person name="Vilgalys R."/>
            <person name="Dunand C."/>
            <person name="Henrissat B."/>
            <person name="Grigoriev I.V."/>
            <person name="Hibbett D."/>
            <person name="Nagy L.G."/>
            <person name="Martin F.M."/>
        </authorList>
    </citation>
    <scope>NUCLEOTIDE SEQUENCE</scope>
    <source>
        <strain evidence="1">BED1</strain>
    </source>
</reference>
<evidence type="ECO:0000313" key="1">
    <source>
        <dbReference type="EMBL" id="KAF8448654.1"/>
    </source>
</evidence>